<dbReference type="Pfam" id="PF00884">
    <property type="entry name" value="Sulfatase"/>
    <property type="match status" value="1"/>
</dbReference>
<dbReference type="GO" id="GO:0016740">
    <property type="term" value="F:transferase activity"/>
    <property type="evidence" value="ECO:0007669"/>
    <property type="project" value="UniProtKB-KW"/>
</dbReference>
<evidence type="ECO:0000256" key="1">
    <source>
        <dbReference type="ARBA" id="ARBA00004429"/>
    </source>
</evidence>
<dbReference type="EC" id="2.7.-.-" evidence="11"/>
<dbReference type="RefSeq" id="WP_377331690.1">
    <property type="nucleotide sequence ID" value="NZ_JBHSGB010000003.1"/>
</dbReference>
<dbReference type="PANTHER" id="PTHR30443">
    <property type="entry name" value="INNER MEMBRANE PROTEIN"/>
    <property type="match status" value="1"/>
</dbReference>
<keyword evidence="7 8" id="KW-0472">Membrane</keyword>
<sequence>MFKYFSRYYSSLVVADSQRPAQSWHPFLLLLVAAASMTLMLNGPFFSALQTNIPGQAGLQFTLMFLVFLLNLMLLLLIAHGRMLKPVVLLLFFAGSLSLYFNQAFGVLIDKDMLQNAIETDPAEARGLLSGGLVLHLLQWMLFPTLLVSVVRVQRLARRMYWQHLLVAGLLFTVTLTAVSATQYAELASFFRNFRAVKHLALPVSPVIAGVSLAAKSVKAQVPQEFHVLASDAMRQQPTGRPKLLVLVVGETARADHFQLNGYPRPTNPLLSKLPVLSFTKVSSCGTATAHSVPCMFSVMTHDNYVEATAKTSSNVLDILQATGVAASWFDNNSGCKGACDRIPSEFLFQQPDPRCKDGQCLDDVLLDALARALKTKTDGDRIIVIHQLGSHGPEYFKRSAGADKVFVPECEDKQLQLCDRAEIINAYDNSIVATDRLLATIIAQLQQQEDYNAAMLYMSDHGESLGENGVYLHGLPYFMAPEEQTHIPLVWWMSSGYQAISKLNADCLAQSRDKSLSHDHLFHSLLGVFLVQTSLYQPSLDMFSGCKISD</sequence>
<dbReference type="InterPro" id="IPR058130">
    <property type="entry name" value="PEA_transf_C"/>
</dbReference>
<keyword evidence="5 8" id="KW-0812">Transmembrane</keyword>
<dbReference type="Proteomes" id="UP001595962">
    <property type="component" value="Unassembled WGS sequence"/>
</dbReference>
<reference evidence="12" key="1">
    <citation type="journal article" date="2019" name="Int. J. Syst. Evol. Microbiol.">
        <title>The Global Catalogue of Microorganisms (GCM) 10K type strain sequencing project: providing services to taxonomists for standard genome sequencing and annotation.</title>
        <authorList>
            <consortium name="The Broad Institute Genomics Platform"/>
            <consortium name="The Broad Institute Genome Sequencing Center for Infectious Disease"/>
            <person name="Wu L."/>
            <person name="Ma J."/>
        </authorList>
    </citation>
    <scope>NUCLEOTIDE SEQUENCE [LARGE SCALE GENOMIC DNA]</scope>
    <source>
        <strain evidence="12">DT28</strain>
    </source>
</reference>
<evidence type="ECO:0000256" key="8">
    <source>
        <dbReference type="SAM" id="Phobius"/>
    </source>
</evidence>
<evidence type="ECO:0000256" key="4">
    <source>
        <dbReference type="ARBA" id="ARBA00022679"/>
    </source>
</evidence>
<dbReference type="InterPro" id="IPR017850">
    <property type="entry name" value="Alkaline_phosphatase_core_sf"/>
</dbReference>
<keyword evidence="6 8" id="KW-1133">Transmembrane helix</keyword>
<evidence type="ECO:0000256" key="6">
    <source>
        <dbReference type="ARBA" id="ARBA00022989"/>
    </source>
</evidence>
<dbReference type="PANTHER" id="PTHR30443:SF0">
    <property type="entry name" value="PHOSPHOETHANOLAMINE TRANSFERASE EPTA"/>
    <property type="match status" value="1"/>
</dbReference>
<dbReference type="NCBIfam" id="NF028537">
    <property type="entry name" value="P_eth_NH2_trans"/>
    <property type="match status" value="1"/>
</dbReference>
<evidence type="ECO:0000256" key="5">
    <source>
        <dbReference type="ARBA" id="ARBA00022692"/>
    </source>
</evidence>
<dbReference type="InterPro" id="IPR012549">
    <property type="entry name" value="EptA-like_N"/>
</dbReference>
<dbReference type="InterPro" id="IPR000917">
    <property type="entry name" value="Sulfatase_N"/>
</dbReference>
<evidence type="ECO:0000256" key="7">
    <source>
        <dbReference type="ARBA" id="ARBA00023136"/>
    </source>
</evidence>
<organism evidence="11 12">
    <name type="scientific">Rheinheimera marina</name>
    <dbReference type="NCBI Taxonomy" id="1774958"/>
    <lineage>
        <taxon>Bacteria</taxon>
        <taxon>Pseudomonadati</taxon>
        <taxon>Pseudomonadota</taxon>
        <taxon>Gammaproteobacteria</taxon>
        <taxon>Chromatiales</taxon>
        <taxon>Chromatiaceae</taxon>
        <taxon>Rheinheimera</taxon>
    </lineage>
</organism>
<dbReference type="InterPro" id="IPR040423">
    <property type="entry name" value="PEA_transferase"/>
</dbReference>
<feature type="transmembrane region" description="Helical" evidence="8">
    <location>
        <begin position="129"/>
        <end position="153"/>
    </location>
</feature>
<dbReference type="SUPFAM" id="SSF53649">
    <property type="entry name" value="Alkaline phosphatase-like"/>
    <property type="match status" value="1"/>
</dbReference>
<dbReference type="Pfam" id="PF08019">
    <property type="entry name" value="EptA_B_N"/>
    <property type="match status" value="1"/>
</dbReference>
<keyword evidence="12" id="KW-1185">Reference proteome</keyword>
<keyword evidence="4 11" id="KW-0808">Transferase</keyword>
<comment type="subcellular location">
    <subcellularLocation>
        <location evidence="1">Cell inner membrane</location>
        <topology evidence="1">Multi-pass membrane protein</topology>
    </subcellularLocation>
</comment>
<keyword evidence="2" id="KW-1003">Cell membrane</keyword>
<evidence type="ECO:0000256" key="3">
    <source>
        <dbReference type="ARBA" id="ARBA00022519"/>
    </source>
</evidence>
<name>A0ABV9JJL4_9GAMM</name>
<evidence type="ECO:0000313" key="12">
    <source>
        <dbReference type="Proteomes" id="UP001595962"/>
    </source>
</evidence>
<dbReference type="Gene3D" id="3.40.720.10">
    <property type="entry name" value="Alkaline Phosphatase, subunit A"/>
    <property type="match status" value="1"/>
</dbReference>
<proteinExistence type="predicted"/>
<dbReference type="EMBL" id="JBHSGB010000003">
    <property type="protein sequence ID" value="MFC4654025.1"/>
    <property type="molecule type" value="Genomic_DNA"/>
</dbReference>
<evidence type="ECO:0000259" key="10">
    <source>
        <dbReference type="Pfam" id="PF08019"/>
    </source>
</evidence>
<feature type="transmembrane region" description="Helical" evidence="8">
    <location>
        <begin position="27"/>
        <end position="49"/>
    </location>
</feature>
<feature type="transmembrane region" description="Helical" evidence="8">
    <location>
        <begin position="165"/>
        <end position="185"/>
    </location>
</feature>
<keyword evidence="3" id="KW-0997">Cell inner membrane</keyword>
<feature type="domain" description="Sulfatase N-terminal" evidence="9">
    <location>
        <begin position="244"/>
        <end position="530"/>
    </location>
</feature>
<evidence type="ECO:0000313" key="11">
    <source>
        <dbReference type="EMBL" id="MFC4654025.1"/>
    </source>
</evidence>
<evidence type="ECO:0000259" key="9">
    <source>
        <dbReference type="Pfam" id="PF00884"/>
    </source>
</evidence>
<protein>
    <submittedName>
        <fullName evidence="11">Phosphoethanolamine transferase</fullName>
        <ecNumber evidence="11">2.7.-.-</ecNumber>
    </submittedName>
</protein>
<feature type="transmembrane region" description="Helical" evidence="8">
    <location>
        <begin position="87"/>
        <end position="109"/>
    </location>
</feature>
<evidence type="ECO:0000256" key="2">
    <source>
        <dbReference type="ARBA" id="ARBA00022475"/>
    </source>
</evidence>
<comment type="caution">
    <text evidence="11">The sequence shown here is derived from an EMBL/GenBank/DDBJ whole genome shotgun (WGS) entry which is preliminary data.</text>
</comment>
<accession>A0ABV9JJL4</accession>
<gene>
    <name evidence="11" type="ORF">ACFO3I_03180</name>
</gene>
<feature type="transmembrane region" description="Helical" evidence="8">
    <location>
        <begin position="61"/>
        <end position="80"/>
    </location>
</feature>
<feature type="domain" description="Phosphoethanolamine transferase N-terminal" evidence="10">
    <location>
        <begin position="68"/>
        <end position="216"/>
    </location>
</feature>
<dbReference type="CDD" id="cd16017">
    <property type="entry name" value="LptA"/>
    <property type="match status" value="1"/>
</dbReference>